<proteinExistence type="predicted"/>
<evidence type="ECO:0000313" key="4">
    <source>
        <dbReference type="Proteomes" id="UP000770717"/>
    </source>
</evidence>
<feature type="region of interest" description="Disordered" evidence="1">
    <location>
        <begin position="1"/>
        <end position="38"/>
    </location>
</feature>
<dbReference type="InterPro" id="IPR028026">
    <property type="entry name" value="DUF4502"/>
</dbReference>
<protein>
    <recommendedName>
        <fullName evidence="2">DUF4502 domain-containing protein</fullName>
    </recommendedName>
</protein>
<keyword evidence="4" id="KW-1185">Reference proteome</keyword>
<dbReference type="EMBL" id="WNTK01004524">
    <property type="protein sequence ID" value="KAG9464384.1"/>
    <property type="molecule type" value="Genomic_DNA"/>
</dbReference>
<gene>
    <name evidence="3" type="ORF">GDO78_020027</name>
</gene>
<dbReference type="Pfam" id="PF14950">
    <property type="entry name" value="DUF4502"/>
    <property type="match status" value="1"/>
</dbReference>
<accession>A0A8J6B756</accession>
<sequence>MPRGKRKRIPDKIQAIFPDELDHGGKKSSKKSNLMPQSLSKAWTRCAEGFDGCQAERSSRSSERKSQNVQLLAHSVVFDEGK</sequence>
<dbReference type="Proteomes" id="UP000770717">
    <property type="component" value="Unassembled WGS sequence"/>
</dbReference>
<feature type="domain" description="DUF4502" evidence="2">
    <location>
        <begin position="5"/>
        <end position="74"/>
    </location>
</feature>
<evidence type="ECO:0000256" key="1">
    <source>
        <dbReference type="SAM" id="MobiDB-lite"/>
    </source>
</evidence>
<comment type="caution">
    <text evidence="3">The sequence shown here is derived from an EMBL/GenBank/DDBJ whole genome shotgun (WGS) entry which is preliminary data.</text>
</comment>
<evidence type="ECO:0000313" key="3">
    <source>
        <dbReference type="EMBL" id="KAG9464384.1"/>
    </source>
</evidence>
<organism evidence="3 4">
    <name type="scientific">Eleutherodactylus coqui</name>
    <name type="common">Puerto Rican coqui</name>
    <dbReference type="NCBI Taxonomy" id="57060"/>
    <lineage>
        <taxon>Eukaryota</taxon>
        <taxon>Metazoa</taxon>
        <taxon>Chordata</taxon>
        <taxon>Craniata</taxon>
        <taxon>Vertebrata</taxon>
        <taxon>Euteleostomi</taxon>
        <taxon>Amphibia</taxon>
        <taxon>Batrachia</taxon>
        <taxon>Anura</taxon>
        <taxon>Neobatrachia</taxon>
        <taxon>Hyloidea</taxon>
        <taxon>Eleutherodactylidae</taxon>
        <taxon>Eleutherodactylinae</taxon>
        <taxon>Eleutherodactylus</taxon>
        <taxon>Eleutherodactylus</taxon>
    </lineage>
</organism>
<reference evidence="3" key="1">
    <citation type="thesis" date="2020" institute="ProQuest LLC" country="789 East Eisenhower Parkway, Ann Arbor, MI, USA">
        <title>Comparative Genomics and Chromosome Evolution.</title>
        <authorList>
            <person name="Mudd A.B."/>
        </authorList>
    </citation>
    <scope>NUCLEOTIDE SEQUENCE</scope>
    <source>
        <strain evidence="3">HN-11 Male</strain>
        <tissue evidence="3">Kidney and liver</tissue>
    </source>
</reference>
<evidence type="ECO:0000259" key="2">
    <source>
        <dbReference type="Pfam" id="PF14950"/>
    </source>
</evidence>
<name>A0A8J6B756_ELECQ</name>
<dbReference type="OrthoDB" id="1914453at2759"/>
<dbReference type="AlphaFoldDB" id="A0A8J6B756"/>